<dbReference type="RefSeq" id="WP_232679757.1">
    <property type="nucleotide sequence ID" value="NZ_CP150845.1"/>
</dbReference>
<accession>A0ABZ2UM43</accession>
<protein>
    <recommendedName>
        <fullName evidence="3">Type II toxin-antitoxin system RelE/ParE family toxin</fullName>
    </recommendedName>
</protein>
<reference evidence="1 2" key="1">
    <citation type="submission" date="2024-03" db="EMBL/GenBank/DDBJ databases">
        <title>Flavobacterium soyae.</title>
        <authorList>
            <person name="Zheng W."/>
        </authorList>
    </citation>
    <scope>NUCLEOTIDE SEQUENCE [LARGE SCALE GENOMIC DNA]</scope>
    <source>
        <strain evidence="1 2">55</strain>
    </source>
</reference>
<evidence type="ECO:0008006" key="3">
    <source>
        <dbReference type="Google" id="ProtNLM"/>
    </source>
</evidence>
<keyword evidence="2" id="KW-1185">Reference proteome</keyword>
<proteinExistence type="predicted"/>
<dbReference type="EMBL" id="CP150845">
    <property type="protein sequence ID" value="WYZ20806.1"/>
    <property type="molecule type" value="Genomic_DNA"/>
</dbReference>
<evidence type="ECO:0000313" key="2">
    <source>
        <dbReference type="Proteomes" id="UP001623852"/>
    </source>
</evidence>
<evidence type="ECO:0000313" key="1">
    <source>
        <dbReference type="EMBL" id="WYZ20806.1"/>
    </source>
</evidence>
<name>A0ABZ2UM43_9FLAO</name>
<dbReference type="Proteomes" id="UP001623852">
    <property type="component" value="Chromosome"/>
</dbReference>
<gene>
    <name evidence="1" type="ORF">AABD74_04925</name>
</gene>
<organism evidence="1 2">
    <name type="scientific">Flavobacterium soyae</name>
    <dbReference type="NCBI Taxonomy" id="2903098"/>
    <lineage>
        <taxon>Bacteria</taxon>
        <taxon>Pseudomonadati</taxon>
        <taxon>Bacteroidota</taxon>
        <taxon>Flavobacteriia</taxon>
        <taxon>Flavobacteriales</taxon>
        <taxon>Flavobacteriaceae</taxon>
        <taxon>Flavobacterium</taxon>
    </lineage>
</organism>
<sequence>MAVEENYKTIILPRAKIEVDEAAFYYESTKKGLGKLFYKEFKNYALTLKTFPLFEEKYNIVRTLPLKKFPYTIHFTVDEINKIVAVHAVISNYQNPNTTRIKL</sequence>